<dbReference type="AlphaFoldDB" id="A0AAD4W7D0"/>
<name>A0AAD4W7D0_PRUDU</name>
<evidence type="ECO:0000313" key="2">
    <source>
        <dbReference type="Proteomes" id="UP001054821"/>
    </source>
</evidence>
<sequence>MASLKTRAATSSSSIPPTFITGAGIDKHAIEIRSKLHPFAQNVLEFWGLIGLVLSQLAKLIKEDAEAPLCFQSSSERLISL</sequence>
<dbReference type="EMBL" id="JAJFAZ020000003">
    <property type="protein sequence ID" value="KAI5338295.1"/>
    <property type="molecule type" value="Genomic_DNA"/>
</dbReference>
<reference evidence="1 2" key="1">
    <citation type="journal article" date="2022" name="G3 (Bethesda)">
        <title>Whole-genome sequence and methylome profiling of the almond [Prunus dulcis (Mill.) D.A. Webb] cultivar 'Nonpareil'.</title>
        <authorList>
            <person name="D'Amico-Willman K.M."/>
            <person name="Ouma W.Z."/>
            <person name="Meulia T."/>
            <person name="Sideli G.M."/>
            <person name="Gradziel T.M."/>
            <person name="Fresnedo-Ramirez J."/>
        </authorList>
    </citation>
    <scope>NUCLEOTIDE SEQUENCE [LARGE SCALE GENOMIC DNA]</scope>
    <source>
        <strain evidence="1">Clone GOH B32 T37-40</strain>
    </source>
</reference>
<organism evidence="1 2">
    <name type="scientific">Prunus dulcis</name>
    <name type="common">Almond</name>
    <name type="synonym">Amygdalus dulcis</name>
    <dbReference type="NCBI Taxonomy" id="3755"/>
    <lineage>
        <taxon>Eukaryota</taxon>
        <taxon>Viridiplantae</taxon>
        <taxon>Streptophyta</taxon>
        <taxon>Embryophyta</taxon>
        <taxon>Tracheophyta</taxon>
        <taxon>Spermatophyta</taxon>
        <taxon>Magnoliopsida</taxon>
        <taxon>eudicotyledons</taxon>
        <taxon>Gunneridae</taxon>
        <taxon>Pentapetalae</taxon>
        <taxon>rosids</taxon>
        <taxon>fabids</taxon>
        <taxon>Rosales</taxon>
        <taxon>Rosaceae</taxon>
        <taxon>Amygdaloideae</taxon>
        <taxon>Amygdaleae</taxon>
        <taxon>Prunus</taxon>
    </lineage>
</organism>
<comment type="caution">
    <text evidence="1">The sequence shown here is derived from an EMBL/GenBank/DDBJ whole genome shotgun (WGS) entry which is preliminary data.</text>
</comment>
<keyword evidence="2" id="KW-1185">Reference proteome</keyword>
<gene>
    <name evidence="1" type="ORF">L3X38_017566</name>
</gene>
<dbReference type="Proteomes" id="UP001054821">
    <property type="component" value="Chromosome 3"/>
</dbReference>
<protein>
    <submittedName>
        <fullName evidence="1">Uncharacterized protein</fullName>
    </submittedName>
</protein>
<proteinExistence type="predicted"/>
<evidence type="ECO:0000313" key="1">
    <source>
        <dbReference type="EMBL" id="KAI5338295.1"/>
    </source>
</evidence>
<accession>A0AAD4W7D0</accession>